<evidence type="ECO:0000259" key="4">
    <source>
        <dbReference type="Pfam" id="PF04909"/>
    </source>
</evidence>
<keyword evidence="6" id="KW-1185">Reference proteome</keyword>
<dbReference type="InterPro" id="IPR006680">
    <property type="entry name" value="Amidohydro-rel"/>
</dbReference>
<keyword evidence="1 3" id="KW-0210">Decarboxylase</keyword>
<evidence type="ECO:0000256" key="2">
    <source>
        <dbReference type="ARBA" id="ARBA00023239"/>
    </source>
</evidence>
<protein>
    <submittedName>
        <fullName evidence="5">Amidohydrolase 2</fullName>
    </submittedName>
</protein>
<evidence type="ECO:0000313" key="5">
    <source>
        <dbReference type="EMBL" id="PSN74021.1"/>
    </source>
</evidence>
<dbReference type="GO" id="GO:0005829">
    <property type="term" value="C:cytosol"/>
    <property type="evidence" value="ECO:0007669"/>
    <property type="project" value="TreeGrafter"/>
</dbReference>
<dbReference type="AlphaFoldDB" id="A0A2T2P8P1"/>
<reference evidence="5 6" key="1">
    <citation type="journal article" date="2018" name="Front. Microbiol.">
        <title>Genome-Wide Analysis of Corynespora cassiicola Leaf Fall Disease Putative Effectors.</title>
        <authorList>
            <person name="Lopez D."/>
            <person name="Ribeiro S."/>
            <person name="Label P."/>
            <person name="Fumanal B."/>
            <person name="Venisse J.S."/>
            <person name="Kohler A."/>
            <person name="de Oliveira R.R."/>
            <person name="Labutti K."/>
            <person name="Lipzen A."/>
            <person name="Lail K."/>
            <person name="Bauer D."/>
            <person name="Ohm R.A."/>
            <person name="Barry K.W."/>
            <person name="Spatafora J."/>
            <person name="Grigoriev I.V."/>
            <person name="Martin F.M."/>
            <person name="Pujade-Renaud V."/>
        </authorList>
    </citation>
    <scope>NUCLEOTIDE SEQUENCE [LARGE SCALE GENOMIC DNA]</scope>
    <source>
        <strain evidence="5 6">Philippines</strain>
    </source>
</reference>
<dbReference type="GO" id="GO:0016787">
    <property type="term" value="F:hydrolase activity"/>
    <property type="evidence" value="ECO:0007669"/>
    <property type="project" value="UniProtKB-KW"/>
</dbReference>
<dbReference type="SUPFAM" id="SSF51556">
    <property type="entry name" value="Metallo-dependent hydrolases"/>
    <property type="match status" value="1"/>
</dbReference>
<dbReference type="EMBL" id="KZ678128">
    <property type="protein sequence ID" value="PSN74021.1"/>
    <property type="molecule type" value="Genomic_DNA"/>
</dbReference>
<dbReference type="InterPro" id="IPR032465">
    <property type="entry name" value="ACMSD"/>
</dbReference>
<accession>A0A2T2P8P1</accession>
<proteinExistence type="inferred from homology"/>
<evidence type="ECO:0000256" key="1">
    <source>
        <dbReference type="ARBA" id="ARBA00022793"/>
    </source>
</evidence>
<dbReference type="Pfam" id="PF04909">
    <property type="entry name" value="Amidohydro_2"/>
    <property type="match status" value="1"/>
</dbReference>
<dbReference type="Proteomes" id="UP000240883">
    <property type="component" value="Unassembled WGS sequence"/>
</dbReference>
<organism evidence="5 6">
    <name type="scientific">Corynespora cassiicola Philippines</name>
    <dbReference type="NCBI Taxonomy" id="1448308"/>
    <lineage>
        <taxon>Eukaryota</taxon>
        <taxon>Fungi</taxon>
        <taxon>Dikarya</taxon>
        <taxon>Ascomycota</taxon>
        <taxon>Pezizomycotina</taxon>
        <taxon>Dothideomycetes</taxon>
        <taxon>Pleosporomycetidae</taxon>
        <taxon>Pleosporales</taxon>
        <taxon>Corynesporascaceae</taxon>
        <taxon>Corynespora</taxon>
    </lineage>
</organism>
<evidence type="ECO:0000256" key="3">
    <source>
        <dbReference type="RuleBase" id="RU366045"/>
    </source>
</evidence>
<keyword evidence="5" id="KW-0378">Hydrolase</keyword>
<dbReference type="GO" id="GO:0016831">
    <property type="term" value="F:carboxy-lyase activity"/>
    <property type="evidence" value="ECO:0007669"/>
    <property type="project" value="UniProtKB-KW"/>
</dbReference>
<keyword evidence="2 3" id="KW-0456">Lyase</keyword>
<comment type="similarity">
    <text evidence="3">Belongs to the metallo-dependent hydrolases superfamily.</text>
</comment>
<dbReference type="PANTHER" id="PTHR21240:SF30">
    <property type="entry name" value="AMIDOHYDROLASE-RELATED DOMAIN-CONTAINING PROTEIN-RELATED"/>
    <property type="match status" value="1"/>
</dbReference>
<sequence>MDANNIRIQVISHTPLPQAMYIANLSAVANDELAAAIAASPAPDRFRGFCMLPMAIPTAAAAELHRCVTNHGFLGALVDAHLDNGSYYDSPSYDPLWAEAVRLNVSIYLHPTYPVPEDVFDVGEGLYAPSIEGEYTEAQAAQLGMGAWGWHEKAGFGLLRLYLGGVFDRFPELKVILGHMGELVPYYLWRIDQNLSRNRTLRFTDVYKRNVYVTTSGIFSLDPMATLLRVTDHKRIMYSVDWPFSKNEDGAAFMRALRNSSMVNEEEFSDVAFRNAERLLGI</sequence>
<dbReference type="OrthoDB" id="432010at2759"/>
<evidence type="ECO:0000313" key="6">
    <source>
        <dbReference type="Proteomes" id="UP000240883"/>
    </source>
</evidence>
<dbReference type="STRING" id="1448308.A0A2T2P8P1"/>
<feature type="domain" description="Amidohydrolase-related" evidence="4">
    <location>
        <begin position="29"/>
        <end position="282"/>
    </location>
</feature>
<dbReference type="InterPro" id="IPR032466">
    <property type="entry name" value="Metal_Hydrolase"/>
</dbReference>
<gene>
    <name evidence="5" type="ORF">BS50DRAFT_566930</name>
</gene>
<name>A0A2T2P8P1_CORCC</name>
<dbReference type="GO" id="GO:0019748">
    <property type="term" value="P:secondary metabolic process"/>
    <property type="evidence" value="ECO:0007669"/>
    <property type="project" value="TreeGrafter"/>
</dbReference>
<dbReference type="Gene3D" id="3.20.20.140">
    <property type="entry name" value="Metal-dependent hydrolases"/>
    <property type="match status" value="1"/>
</dbReference>
<dbReference type="PANTHER" id="PTHR21240">
    <property type="entry name" value="2-AMINO-3-CARBOXYLMUCONATE-6-SEMIALDEHYDE DECARBOXYLASE"/>
    <property type="match status" value="1"/>
</dbReference>